<feature type="transmembrane region" description="Helical" evidence="7">
    <location>
        <begin position="41"/>
        <end position="58"/>
    </location>
</feature>
<dbReference type="STRING" id="641524.ADICYQ_4670"/>
<keyword evidence="3" id="KW-1003">Cell membrane</keyword>
<comment type="similarity">
    <text evidence="2">Belongs to the polysaccharide synthase family.</text>
</comment>
<dbReference type="GO" id="GO:0005886">
    <property type="term" value="C:plasma membrane"/>
    <property type="evidence" value="ECO:0007669"/>
    <property type="project" value="UniProtKB-SubCell"/>
</dbReference>
<comment type="subcellular location">
    <subcellularLocation>
        <location evidence="1">Cell membrane</location>
        <topology evidence="1">Multi-pass membrane protein</topology>
    </subcellularLocation>
</comment>
<evidence type="ECO:0000256" key="5">
    <source>
        <dbReference type="ARBA" id="ARBA00022989"/>
    </source>
</evidence>
<keyword evidence="6 7" id="KW-0472">Membrane</keyword>
<gene>
    <name evidence="8" type="ORF">ADICYQ_4670</name>
</gene>
<dbReference type="eggNOG" id="COG2244">
    <property type="taxonomic scope" value="Bacteria"/>
</dbReference>
<dbReference type="EMBL" id="ATNM01000149">
    <property type="protein sequence ID" value="EPR66328.1"/>
    <property type="molecule type" value="Genomic_DNA"/>
</dbReference>
<evidence type="ECO:0000313" key="8">
    <source>
        <dbReference type="EMBL" id="EPR66328.1"/>
    </source>
</evidence>
<feature type="transmembrane region" description="Helical" evidence="7">
    <location>
        <begin position="12"/>
        <end position="35"/>
    </location>
</feature>
<keyword evidence="4 7" id="KW-0812">Transmembrane</keyword>
<feature type="transmembrane region" description="Helical" evidence="7">
    <location>
        <begin position="79"/>
        <end position="103"/>
    </location>
</feature>
<dbReference type="RefSeq" id="WP_020893970.1">
    <property type="nucleotide sequence ID" value="NZ_ATNM01000149.1"/>
</dbReference>
<dbReference type="PANTHER" id="PTHR30250:SF10">
    <property type="entry name" value="LIPOPOLYSACCHARIDE BIOSYNTHESIS PROTEIN WZXC"/>
    <property type="match status" value="1"/>
</dbReference>
<evidence type="ECO:0000256" key="7">
    <source>
        <dbReference type="SAM" id="Phobius"/>
    </source>
</evidence>
<dbReference type="CDD" id="cd13127">
    <property type="entry name" value="MATE_tuaB_like"/>
    <property type="match status" value="1"/>
</dbReference>
<dbReference type="PANTHER" id="PTHR30250">
    <property type="entry name" value="PST FAMILY PREDICTED COLANIC ACID TRANSPORTER"/>
    <property type="match status" value="1"/>
</dbReference>
<feature type="transmembrane region" description="Helical" evidence="7">
    <location>
        <begin position="147"/>
        <end position="164"/>
    </location>
</feature>
<name>S7WQD6_9BACT</name>
<protein>
    <submittedName>
        <fullName evidence="8">Lipopolysaccharide biosynthesis protein WzxC</fullName>
    </submittedName>
</protein>
<feature type="transmembrane region" description="Helical" evidence="7">
    <location>
        <begin position="287"/>
        <end position="314"/>
    </location>
</feature>
<evidence type="ECO:0000313" key="9">
    <source>
        <dbReference type="Proteomes" id="UP000014974"/>
    </source>
</evidence>
<accession>S7WQD6</accession>
<dbReference type="Pfam" id="PF13440">
    <property type="entry name" value="Polysacc_synt_3"/>
    <property type="match status" value="1"/>
</dbReference>
<evidence type="ECO:0000256" key="4">
    <source>
        <dbReference type="ARBA" id="ARBA00022692"/>
    </source>
</evidence>
<keyword evidence="5 7" id="KW-1133">Transmembrane helix</keyword>
<organism evidence="8 9">
    <name type="scientific">Cyclobacterium qasimii M12-11B</name>
    <dbReference type="NCBI Taxonomy" id="641524"/>
    <lineage>
        <taxon>Bacteria</taxon>
        <taxon>Pseudomonadati</taxon>
        <taxon>Bacteroidota</taxon>
        <taxon>Cytophagia</taxon>
        <taxon>Cytophagales</taxon>
        <taxon>Cyclobacteriaceae</taxon>
        <taxon>Cyclobacterium</taxon>
    </lineage>
</organism>
<evidence type="ECO:0000256" key="6">
    <source>
        <dbReference type="ARBA" id="ARBA00023136"/>
    </source>
</evidence>
<dbReference type="InterPro" id="IPR050833">
    <property type="entry name" value="Poly_Biosynth_Transport"/>
</dbReference>
<dbReference type="AlphaFoldDB" id="S7WQD6"/>
<evidence type="ECO:0000256" key="1">
    <source>
        <dbReference type="ARBA" id="ARBA00004651"/>
    </source>
</evidence>
<feature type="transmembrane region" description="Helical" evidence="7">
    <location>
        <begin position="115"/>
        <end position="135"/>
    </location>
</feature>
<comment type="caution">
    <text evidence="8">The sequence shown here is derived from an EMBL/GenBank/DDBJ whole genome shotgun (WGS) entry which is preliminary data.</text>
</comment>
<evidence type="ECO:0000256" key="3">
    <source>
        <dbReference type="ARBA" id="ARBA00022475"/>
    </source>
</evidence>
<proteinExistence type="inferred from homology"/>
<dbReference type="Proteomes" id="UP000014974">
    <property type="component" value="Unassembled WGS sequence"/>
</dbReference>
<feature type="transmembrane region" description="Helical" evidence="7">
    <location>
        <begin position="326"/>
        <end position="343"/>
    </location>
</feature>
<sequence>MSLKKQTLSGILWTFTETFVLRGLSFIASVILARLLGPTEFGLVGMISVFIALGNSFVDSGLSASLIRTKDADETDYATVFYLNLALSIVVYGIFYITAPMIAAFFEQELLELIVRVYCLTFIISAFSAVQLALLNKRMKFKQIMKCKVPGTILGVLVGLWMGYAGFGVWSIVCMFMCTQLGTSVMLWLNSSWTPSLVFSKEKLKYHYNFGYKLMLSGLIDTFYKNVYKLIIGKFFTVQDLGYYERAHSFNNQSVTMFTSIISKVSYPLLSKIQDQKERIAVVYRQLIQFSFFVIAPMMLGAAALAKPLFYWFWENSGYPLFPYSKSYACPVCFILCMLLISMF</sequence>
<reference evidence="8 9" key="1">
    <citation type="journal article" date="2013" name="Genome Announc.">
        <title>Draft Genome Sequence of Cyclobacterium qasimii Strain M12-11BT, Isolated from Arctic Marine Sediment.</title>
        <authorList>
            <person name="Shivaji S."/>
            <person name="Ara S."/>
            <person name="Singh A."/>
            <person name="Kumar Pinnaka A."/>
        </authorList>
    </citation>
    <scope>NUCLEOTIDE SEQUENCE [LARGE SCALE GENOMIC DNA]</scope>
    <source>
        <strain evidence="8 9">M12-11B</strain>
    </source>
</reference>
<evidence type="ECO:0000256" key="2">
    <source>
        <dbReference type="ARBA" id="ARBA00007430"/>
    </source>
</evidence>